<dbReference type="EMBL" id="KE125099">
    <property type="protein sequence ID" value="EPB71640.1"/>
    <property type="molecule type" value="Genomic_DNA"/>
</dbReference>
<dbReference type="InterPro" id="IPR023696">
    <property type="entry name" value="Ureohydrolase_dom_sf"/>
</dbReference>
<evidence type="ECO:0000256" key="2">
    <source>
        <dbReference type="SAM" id="MobiDB-lite"/>
    </source>
</evidence>
<protein>
    <submittedName>
        <fullName evidence="4">Histone deacetylase family protein</fullName>
    </submittedName>
</protein>
<dbReference type="GO" id="GO:0040029">
    <property type="term" value="P:epigenetic regulation of gene expression"/>
    <property type="evidence" value="ECO:0007669"/>
    <property type="project" value="TreeGrafter"/>
</dbReference>
<keyword evidence="5" id="KW-1185">Reference proteome</keyword>
<dbReference type="SUPFAM" id="SSF52768">
    <property type="entry name" value="Arginase/deacetylase"/>
    <property type="match status" value="1"/>
</dbReference>
<feature type="domain" description="Histone deacetylase" evidence="3">
    <location>
        <begin position="50"/>
        <end position="338"/>
    </location>
</feature>
<dbReference type="GO" id="GO:0000118">
    <property type="term" value="C:histone deacetylase complex"/>
    <property type="evidence" value="ECO:0007669"/>
    <property type="project" value="TreeGrafter"/>
</dbReference>
<name>A0A0D6LHT4_9BILA</name>
<dbReference type="InterPro" id="IPR023801">
    <property type="entry name" value="His_deacetylse_dom"/>
</dbReference>
<reference evidence="4 5" key="1">
    <citation type="submission" date="2013-05" db="EMBL/GenBank/DDBJ databases">
        <title>Draft genome of the parasitic nematode Anyclostoma ceylanicum.</title>
        <authorList>
            <person name="Mitreva M."/>
        </authorList>
    </citation>
    <scope>NUCLEOTIDE SEQUENCE [LARGE SCALE GENOMIC DNA]</scope>
</reference>
<gene>
    <name evidence="4" type="ORF">ANCCEY_09286</name>
</gene>
<dbReference type="Pfam" id="PF00850">
    <property type="entry name" value="Hist_deacetyl"/>
    <property type="match status" value="1"/>
</dbReference>
<organism evidence="4 5">
    <name type="scientific">Ancylostoma ceylanicum</name>
    <dbReference type="NCBI Taxonomy" id="53326"/>
    <lineage>
        <taxon>Eukaryota</taxon>
        <taxon>Metazoa</taxon>
        <taxon>Ecdysozoa</taxon>
        <taxon>Nematoda</taxon>
        <taxon>Chromadorea</taxon>
        <taxon>Rhabditida</taxon>
        <taxon>Rhabditina</taxon>
        <taxon>Rhabditomorpha</taxon>
        <taxon>Strongyloidea</taxon>
        <taxon>Ancylostomatidae</taxon>
        <taxon>Ancylostomatinae</taxon>
        <taxon>Ancylostoma</taxon>
    </lineage>
</organism>
<proteinExistence type="predicted"/>
<dbReference type="GO" id="GO:0141221">
    <property type="term" value="F:histone deacetylase activity, hydrolytic mechanism"/>
    <property type="evidence" value="ECO:0007669"/>
    <property type="project" value="UniProtKB-EC"/>
</dbReference>
<dbReference type="PANTHER" id="PTHR10625:SF45">
    <property type="entry name" value="HISTONE DEACETYLASE DOMAIN-CONTAINING PROTEIN"/>
    <property type="match status" value="1"/>
</dbReference>
<dbReference type="Proteomes" id="UP000054495">
    <property type="component" value="Unassembled WGS sequence"/>
</dbReference>
<comment type="catalytic activity">
    <reaction evidence="1">
        <text>N(6)-acetyl-L-lysyl-[histone] + H2O = L-lysyl-[histone] + acetate</text>
        <dbReference type="Rhea" id="RHEA:58196"/>
        <dbReference type="Rhea" id="RHEA-COMP:9845"/>
        <dbReference type="Rhea" id="RHEA-COMP:11338"/>
        <dbReference type="ChEBI" id="CHEBI:15377"/>
        <dbReference type="ChEBI" id="CHEBI:29969"/>
        <dbReference type="ChEBI" id="CHEBI:30089"/>
        <dbReference type="ChEBI" id="CHEBI:61930"/>
        <dbReference type="EC" id="3.5.1.98"/>
    </reaction>
</comment>
<accession>A0A0D6LHT4</accession>
<dbReference type="AlphaFoldDB" id="A0A0D6LHT4"/>
<dbReference type="PANTHER" id="PTHR10625">
    <property type="entry name" value="HISTONE DEACETYLASE HDAC1-RELATED"/>
    <property type="match status" value="1"/>
</dbReference>
<evidence type="ECO:0000256" key="1">
    <source>
        <dbReference type="ARBA" id="ARBA00048287"/>
    </source>
</evidence>
<evidence type="ECO:0000313" key="4">
    <source>
        <dbReference type="EMBL" id="EPB71640.1"/>
    </source>
</evidence>
<sequence>MFKEAVQRQRHHHYQRSTDTAHVNDVNTEDDEEGNDRSMLDHRCPWDTYHIEVSERLATILRVSEEPEISKSLQHLKPRSATEEEIEMIHTKRYISEIKRTRELKEEKLEEFSSNYEDIYVNEHTFDAALLAAGCVFELVDAVSRTGTPGFAAVRPPGHHAFPDQGCGFCIFNNVALAAKYALRKGHSRVLIVDWDVHAGQGTQECISDDDRIRLVSIHRFERGHFWPNLQQSAVKTKFKNTINVPLNDIGMSDSDYLAIFQLVVHPIINDFKPDIILVSCGFDAALGDPEGEMRLTPAGYATLTRQLLTWRIPLVMVLEGGYFLDSIALDFKWVAKALLGHEIPPVSLEPLNAALPPVFNRIHAEYGAVYPTLAMIRELKRRLNPCDEEEEKIEYDGTREFSLPYPTRGLYAEREQHVIAAFKKELHKIVDGYDQHGTYKTVEYVLQEDHPLSCAVDGNSVTLRVSKGTRAAVDLLISRSINPLLQSNNFEAQLNEADIEKLVELLRQIQTSTEIPRPYILYL</sequence>
<dbReference type="InterPro" id="IPR000286">
    <property type="entry name" value="HDACs"/>
</dbReference>
<evidence type="ECO:0000313" key="5">
    <source>
        <dbReference type="Proteomes" id="UP000054495"/>
    </source>
</evidence>
<dbReference type="Gene3D" id="3.40.800.20">
    <property type="entry name" value="Histone deacetylase domain"/>
    <property type="match status" value="1"/>
</dbReference>
<feature type="region of interest" description="Disordered" evidence="2">
    <location>
        <begin position="1"/>
        <end position="39"/>
    </location>
</feature>
<dbReference type="PRINTS" id="PR01270">
    <property type="entry name" value="HDASUPER"/>
</dbReference>
<dbReference type="InterPro" id="IPR037138">
    <property type="entry name" value="His_deacetylse_dom_sf"/>
</dbReference>
<evidence type="ECO:0000259" key="3">
    <source>
        <dbReference type="Pfam" id="PF00850"/>
    </source>
</evidence>